<reference evidence="1 2" key="1">
    <citation type="submission" date="2016-07" db="EMBL/GenBank/DDBJ databases">
        <title>Pervasive Adenine N6-methylation of Active Genes in Fungi.</title>
        <authorList>
            <consortium name="DOE Joint Genome Institute"/>
            <person name="Mondo S.J."/>
            <person name="Dannebaum R.O."/>
            <person name="Kuo R.C."/>
            <person name="Labutti K."/>
            <person name="Haridas S."/>
            <person name="Kuo A."/>
            <person name="Salamov A."/>
            <person name="Ahrendt S.R."/>
            <person name="Lipzen A."/>
            <person name="Sullivan W."/>
            <person name="Andreopoulos W.B."/>
            <person name="Clum A."/>
            <person name="Lindquist E."/>
            <person name="Daum C."/>
            <person name="Ramamoorthy G.K."/>
            <person name="Gryganskyi A."/>
            <person name="Culley D."/>
            <person name="Magnuson J.K."/>
            <person name="James T.Y."/>
            <person name="O'Malley M.A."/>
            <person name="Stajich J.E."/>
            <person name="Spatafora J.W."/>
            <person name="Visel A."/>
            <person name="Grigoriev I.V."/>
        </authorList>
    </citation>
    <scope>NUCLEOTIDE SEQUENCE [LARGE SCALE GENOMIC DNA]</scope>
    <source>
        <strain evidence="1 2">ATCC 12442</strain>
    </source>
</reference>
<dbReference type="AlphaFoldDB" id="A0A1Y1WHV6"/>
<sequence>MPKIHVAPLSRRLLDSEYAASPIGKDAESLTALALALFIWASAQAAGRRTKKKYPWAPICQYYACLITVVGGEVRRLLFAGACARMWAGRGCRGRVEIPPSGSASLASIQAA</sequence>
<keyword evidence="2" id="KW-1185">Reference proteome</keyword>
<organism evidence="1 2">
    <name type="scientific">Linderina pennispora</name>
    <dbReference type="NCBI Taxonomy" id="61395"/>
    <lineage>
        <taxon>Eukaryota</taxon>
        <taxon>Fungi</taxon>
        <taxon>Fungi incertae sedis</taxon>
        <taxon>Zoopagomycota</taxon>
        <taxon>Kickxellomycotina</taxon>
        <taxon>Kickxellomycetes</taxon>
        <taxon>Kickxellales</taxon>
        <taxon>Kickxellaceae</taxon>
        <taxon>Linderina</taxon>
    </lineage>
</organism>
<dbReference type="EMBL" id="MCFD01000002">
    <property type="protein sequence ID" value="ORX73097.1"/>
    <property type="molecule type" value="Genomic_DNA"/>
</dbReference>
<evidence type="ECO:0000313" key="2">
    <source>
        <dbReference type="Proteomes" id="UP000193922"/>
    </source>
</evidence>
<proteinExistence type="predicted"/>
<gene>
    <name evidence="1" type="ORF">DL89DRAFT_88010</name>
</gene>
<protein>
    <submittedName>
        <fullName evidence="1">Uncharacterized protein</fullName>
    </submittedName>
</protein>
<dbReference type="GeneID" id="63808851"/>
<accession>A0A1Y1WHV6</accession>
<evidence type="ECO:0000313" key="1">
    <source>
        <dbReference type="EMBL" id="ORX73097.1"/>
    </source>
</evidence>
<dbReference type="Proteomes" id="UP000193922">
    <property type="component" value="Unassembled WGS sequence"/>
</dbReference>
<name>A0A1Y1WHV6_9FUNG</name>
<dbReference type="RefSeq" id="XP_040746437.1">
    <property type="nucleotide sequence ID" value="XM_040892203.1"/>
</dbReference>
<comment type="caution">
    <text evidence="1">The sequence shown here is derived from an EMBL/GenBank/DDBJ whole genome shotgun (WGS) entry which is preliminary data.</text>
</comment>